<keyword evidence="6" id="KW-1185">Reference proteome</keyword>
<dbReference type="InterPro" id="IPR050221">
    <property type="entry name" value="26S_Proteasome_ATPase"/>
</dbReference>
<evidence type="ECO:0000259" key="4">
    <source>
        <dbReference type="SMART" id="SM00382"/>
    </source>
</evidence>
<dbReference type="Pfam" id="PF00004">
    <property type="entry name" value="AAA"/>
    <property type="match status" value="1"/>
</dbReference>
<dbReference type="InterPro" id="IPR003959">
    <property type="entry name" value="ATPase_AAA_core"/>
</dbReference>
<sequence length="460" mass="52867">MIVRPQWKCCEYGHETGEKRHVETRLKNLSEGLAALEQWVRYRLAELLGQEHKIIEVEAVQSRLAGLELLPGQRLPFEENLALITVLAPHLQSDFFDRIFGEVLPQNGDYPSLGGLRGTQFRGFIPTGETLMFLLAGRDLKQRLYLKQLFEESHLFSRKGLLYLDPAPPGEPTLSGRLSMPSEIVTLLTSGVAEGPRFGIDFPAQHLTTDREWDELVLRPATRDQLAELRNWLTHRHHLLNEWGMGRVFRPGYRALFHGSPGTGKTFTATLLGKVTGRDLFRIDLSMVISKYIGETEKNLEKVFSRAEHRDWILFFDEADALFGKRTGVRDVHDRYANQEVSYLLQRIEQFSGLVILASNLKSNIDTAFMRRFQSVVHFPAPGPEERYQIWRRLLPGQVRLEHGLDMRALCRRYELTGSNIANIMQYALLQTLSRQSDILQKTDLLEAVEREYQKEGRSL</sequence>
<dbReference type="Proteomes" id="UP000254771">
    <property type="component" value="Unassembled WGS sequence"/>
</dbReference>
<gene>
    <name evidence="5" type="ORF">DIZ78_10960</name>
</gene>
<dbReference type="SUPFAM" id="SSF52540">
    <property type="entry name" value="P-loop containing nucleoside triphosphate hydrolases"/>
    <property type="match status" value="1"/>
</dbReference>
<dbReference type="AlphaFoldDB" id="A0A370DM58"/>
<dbReference type="SMART" id="SM00382">
    <property type="entry name" value="AAA"/>
    <property type="match status" value="1"/>
</dbReference>
<accession>A0A370DM58</accession>
<evidence type="ECO:0000256" key="2">
    <source>
        <dbReference type="ARBA" id="ARBA00022741"/>
    </source>
</evidence>
<dbReference type="Gene3D" id="3.40.50.300">
    <property type="entry name" value="P-loop containing nucleotide triphosphate hydrolases"/>
    <property type="match status" value="1"/>
</dbReference>
<proteinExistence type="inferred from homology"/>
<evidence type="ECO:0000313" key="6">
    <source>
        <dbReference type="Proteomes" id="UP000254771"/>
    </source>
</evidence>
<dbReference type="InterPro" id="IPR003593">
    <property type="entry name" value="AAA+_ATPase"/>
</dbReference>
<evidence type="ECO:0000313" key="5">
    <source>
        <dbReference type="EMBL" id="RDH85454.1"/>
    </source>
</evidence>
<comment type="caution">
    <text evidence="5">The sequence shown here is derived from an EMBL/GenBank/DDBJ whole genome shotgun (WGS) entry which is preliminary data.</text>
</comment>
<feature type="domain" description="AAA+ ATPase" evidence="4">
    <location>
        <begin position="251"/>
        <end position="383"/>
    </location>
</feature>
<organism evidence="5 6">
    <name type="scientific">endosymbiont of Escarpia spicata</name>
    <dbReference type="NCBI Taxonomy" id="2200908"/>
    <lineage>
        <taxon>Bacteria</taxon>
        <taxon>Pseudomonadati</taxon>
        <taxon>Pseudomonadota</taxon>
        <taxon>Gammaproteobacteria</taxon>
        <taxon>sulfur-oxidizing symbionts</taxon>
    </lineage>
</organism>
<name>A0A370DM58_9GAMM</name>
<comment type="similarity">
    <text evidence="1">Belongs to the AAA ATPase family.</text>
</comment>
<dbReference type="GO" id="GO:0016887">
    <property type="term" value="F:ATP hydrolysis activity"/>
    <property type="evidence" value="ECO:0007669"/>
    <property type="project" value="InterPro"/>
</dbReference>
<reference evidence="5 6" key="1">
    <citation type="journal article" date="2018" name="ISME J.">
        <title>Endosymbiont genomes yield clues of tubeworm success.</title>
        <authorList>
            <person name="Li Y."/>
            <person name="Liles M.R."/>
            <person name="Halanych K.M."/>
        </authorList>
    </citation>
    <scope>NUCLEOTIDE SEQUENCE [LARGE SCALE GENOMIC DNA]</scope>
    <source>
        <strain evidence="5">A1462</strain>
    </source>
</reference>
<dbReference type="GO" id="GO:0005524">
    <property type="term" value="F:ATP binding"/>
    <property type="evidence" value="ECO:0007669"/>
    <property type="project" value="UniProtKB-KW"/>
</dbReference>
<dbReference type="CDD" id="cd19481">
    <property type="entry name" value="RecA-like_protease"/>
    <property type="match status" value="1"/>
</dbReference>
<evidence type="ECO:0000256" key="3">
    <source>
        <dbReference type="ARBA" id="ARBA00022840"/>
    </source>
</evidence>
<dbReference type="InterPro" id="IPR027417">
    <property type="entry name" value="P-loop_NTPase"/>
</dbReference>
<protein>
    <submittedName>
        <fullName evidence="5">AAA family ATPase</fullName>
    </submittedName>
</protein>
<evidence type="ECO:0000256" key="1">
    <source>
        <dbReference type="ARBA" id="ARBA00006914"/>
    </source>
</evidence>
<keyword evidence="2" id="KW-0547">Nucleotide-binding</keyword>
<dbReference type="EMBL" id="QFXE01000013">
    <property type="protein sequence ID" value="RDH85454.1"/>
    <property type="molecule type" value="Genomic_DNA"/>
</dbReference>
<dbReference type="PANTHER" id="PTHR23073">
    <property type="entry name" value="26S PROTEASOME REGULATORY SUBUNIT"/>
    <property type="match status" value="1"/>
</dbReference>
<keyword evidence="3" id="KW-0067">ATP-binding</keyword>